<reference evidence="2" key="2">
    <citation type="submission" date="2015-01" db="EMBL/GenBank/DDBJ databases">
        <title>Evolutionary Origins and Diversification of the Mycorrhizal Mutualists.</title>
        <authorList>
            <consortium name="DOE Joint Genome Institute"/>
            <consortium name="Mycorrhizal Genomics Consortium"/>
            <person name="Kohler A."/>
            <person name="Kuo A."/>
            <person name="Nagy L.G."/>
            <person name="Floudas D."/>
            <person name="Copeland A."/>
            <person name="Barry K.W."/>
            <person name="Cichocki N."/>
            <person name="Veneault-Fourrey C."/>
            <person name="LaButti K."/>
            <person name="Lindquist E.A."/>
            <person name="Lipzen A."/>
            <person name="Lundell T."/>
            <person name="Morin E."/>
            <person name="Murat C."/>
            <person name="Riley R."/>
            <person name="Ohm R."/>
            <person name="Sun H."/>
            <person name="Tunlid A."/>
            <person name="Henrissat B."/>
            <person name="Grigoriev I.V."/>
            <person name="Hibbett D.S."/>
            <person name="Martin F."/>
        </authorList>
    </citation>
    <scope>NUCLEOTIDE SEQUENCE [LARGE SCALE GENOMIC DNA]</scope>
    <source>
        <strain evidence="2">Ve08.2h10</strain>
    </source>
</reference>
<dbReference type="HOGENOM" id="CLU_3050982_0_0_1"/>
<name>A0A0D0CZB9_9AGAM</name>
<proteinExistence type="predicted"/>
<dbReference type="Proteomes" id="UP000054538">
    <property type="component" value="Unassembled WGS sequence"/>
</dbReference>
<dbReference type="InParanoid" id="A0A0D0CZB9"/>
<evidence type="ECO:0000313" key="2">
    <source>
        <dbReference type="Proteomes" id="UP000054538"/>
    </source>
</evidence>
<reference evidence="1 2" key="1">
    <citation type="submission" date="2014-04" db="EMBL/GenBank/DDBJ databases">
        <authorList>
            <consortium name="DOE Joint Genome Institute"/>
            <person name="Kuo A."/>
            <person name="Kohler A."/>
            <person name="Jargeat P."/>
            <person name="Nagy L.G."/>
            <person name="Floudas D."/>
            <person name="Copeland A."/>
            <person name="Barry K.W."/>
            <person name="Cichocki N."/>
            <person name="Veneault-Fourrey C."/>
            <person name="LaButti K."/>
            <person name="Lindquist E.A."/>
            <person name="Lipzen A."/>
            <person name="Lundell T."/>
            <person name="Morin E."/>
            <person name="Murat C."/>
            <person name="Sun H."/>
            <person name="Tunlid A."/>
            <person name="Henrissat B."/>
            <person name="Grigoriev I.V."/>
            <person name="Hibbett D.S."/>
            <person name="Martin F."/>
            <person name="Nordberg H.P."/>
            <person name="Cantor M.N."/>
            <person name="Hua S.X."/>
        </authorList>
    </citation>
    <scope>NUCLEOTIDE SEQUENCE [LARGE SCALE GENOMIC DNA]</scope>
    <source>
        <strain evidence="1 2">Ve08.2h10</strain>
    </source>
</reference>
<gene>
    <name evidence="1" type="ORF">PAXRUDRAFT_835290</name>
</gene>
<dbReference type="EMBL" id="KN827384">
    <property type="protein sequence ID" value="KIK76626.1"/>
    <property type="molecule type" value="Genomic_DNA"/>
</dbReference>
<evidence type="ECO:0000313" key="1">
    <source>
        <dbReference type="EMBL" id="KIK76626.1"/>
    </source>
</evidence>
<protein>
    <submittedName>
        <fullName evidence="1">Uncharacterized protein</fullName>
    </submittedName>
</protein>
<keyword evidence="2" id="KW-1185">Reference proteome</keyword>
<organism evidence="1 2">
    <name type="scientific">Paxillus rubicundulus Ve08.2h10</name>
    <dbReference type="NCBI Taxonomy" id="930991"/>
    <lineage>
        <taxon>Eukaryota</taxon>
        <taxon>Fungi</taxon>
        <taxon>Dikarya</taxon>
        <taxon>Basidiomycota</taxon>
        <taxon>Agaricomycotina</taxon>
        <taxon>Agaricomycetes</taxon>
        <taxon>Agaricomycetidae</taxon>
        <taxon>Boletales</taxon>
        <taxon>Paxilineae</taxon>
        <taxon>Paxillaceae</taxon>
        <taxon>Paxillus</taxon>
    </lineage>
</organism>
<dbReference type="AlphaFoldDB" id="A0A0D0CZB9"/>
<sequence length="54" mass="6168">MPCTDNRTDNLCTSSKPNKHSWGMPGSFLGLPQPYLTVQVLAWHIYCGSCDFWY</sequence>
<accession>A0A0D0CZB9</accession>